<evidence type="ECO:0000313" key="3">
    <source>
        <dbReference type="Proteomes" id="UP001178281"/>
    </source>
</evidence>
<feature type="transmembrane region" description="Helical" evidence="1">
    <location>
        <begin position="425"/>
        <end position="448"/>
    </location>
</feature>
<evidence type="ECO:0000256" key="1">
    <source>
        <dbReference type="SAM" id="Phobius"/>
    </source>
</evidence>
<feature type="transmembrane region" description="Helical" evidence="1">
    <location>
        <begin position="242"/>
        <end position="264"/>
    </location>
</feature>
<keyword evidence="1" id="KW-0472">Membrane</keyword>
<feature type="transmembrane region" description="Helical" evidence="1">
    <location>
        <begin position="455"/>
        <end position="476"/>
    </location>
</feature>
<accession>A0AA90SNB6</accession>
<evidence type="ECO:0008006" key="4">
    <source>
        <dbReference type="Google" id="ProtNLM"/>
    </source>
</evidence>
<reference evidence="2" key="1">
    <citation type="submission" date="2023-08" db="EMBL/GenBank/DDBJ databases">
        <title>The draft genome of Tsukamurella strandjordii strain 050030.</title>
        <authorList>
            <person name="Zhao F."/>
            <person name="Feng Y."/>
            <person name="Zong Z."/>
        </authorList>
    </citation>
    <scope>NUCLEOTIDE SEQUENCE</scope>
    <source>
        <strain evidence="2">050030</strain>
    </source>
</reference>
<feature type="transmembrane region" description="Helical" evidence="1">
    <location>
        <begin position="348"/>
        <end position="373"/>
    </location>
</feature>
<feature type="transmembrane region" description="Helical" evidence="1">
    <location>
        <begin position="156"/>
        <end position="177"/>
    </location>
</feature>
<dbReference type="Proteomes" id="UP001178281">
    <property type="component" value="Unassembled WGS sequence"/>
</dbReference>
<feature type="transmembrane region" description="Helical" evidence="1">
    <location>
        <begin position="496"/>
        <end position="517"/>
    </location>
</feature>
<proteinExistence type="predicted"/>
<organism evidence="2 3">
    <name type="scientific">Tsukamurella strandjordii</name>
    <dbReference type="NCBI Taxonomy" id="147577"/>
    <lineage>
        <taxon>Bacteria</taxon>
        <taxon>Bacillati</taxon>
        <taxon>Actinomycetota</taxon>
        <taxon>Actinomycetes</taxon>
        <taxon>Mycobacteriales</taxon>
        <taxon>Tsukamurellaceae</taxon>
        <taxon>Tsukamurella</taxon>
    </lineage>
</organism>
<feature type="transmembrane region" description="Helical" evidence="1">
    <location>
        <begin position="189"/>
        <end position="209"/>
    </location>
</feature>
<keyword evidence="1" id="KW-0812">Transmembrane</keyword>
<name>A0AA90SNB6_9ACTN</name>
<feature type="transmembrane region" description="Helical" evidence="1">
    <location>
        <begin position="124"/>
        <end position="150"/>
    </location>
</feature>
<feature type="transmembrane region" description="Helical" evidence="1">
    <location>
        <begin position="301"/>
        <end position="322"/>
    </location>
</feature>
<dbReference type="EMBL" id="JAUTIX010000008">
    <property type="protein sequence ID" value="MDP0400087.1"/>
    <property type="molecule type" value="Genomic_DNA"/>
</dbReference>
<feature type="transmembrane region" description="Helical" evidence="1">
    <location>
        <begin position="67"/>
        <end position="97"/>
    </location>
</feature>
<evidence type="ECO:0000313" key="2">
    <source>
        <dbReference type="EMBL" id="MDP0400087.1"/>
    </source>
</evidence>
<dbReference type="AlphaFoldDB" id="A0AA90SNB6"/>
<comment type="caution">
    <text evidence="2">The sequence shown here is derived from an EMBL/GenBank/DDBJ whole genome shotgun (WGS) entry which is preliminary data.</text>
</comment>
<keyword evidence="3" id="KW-1185">Reference proteome</keyword>
<keyword evidence="1" id="KW-1133">Transmembrane helix</keyword>
<gene>
    <name evidence="2" type="ORF">Q7X28_19395</name>
</gene>
<dbReference type="RefSeq" id="WP_305112548.1">
    <property type="nucleotide sequence ID" value="NZ_JAUTIX010000008.1"/>
</dbReference>
<feature type="transmembrane region" description="Helical" evidence="1">
    <location>
        <begin position="394"/>
        <end position="419"/>
    </location>
</feature>
<feature type="transmembrane region" description="Helical" evidence="1">
    <location>
        <begin position="19"/>
        <end position="37"/>
    </location>
</feature>
<protein>
    <recommendedName>
        <fullName evidence="4">ABC transporter permease</fullName>
    </recommendedName>
</protein>
<sequence>MTGLGATLRLVVRRDRIQLVVWLLLYVAMAASAYSTAKTNYTDQAALDSAARAASENPSLVAMFGPVYSATVGAVGMIKMVVMMAAALGLLTGLLVIRHTRADEESGRREMLGASAIDRIAPPLAALIESVVLSLAIGVLSALTLIGMGADAPGSLAFGALWALTGIVFAAFALLCAQLTEGARAARGLFAVGLGAAYLLRAVGDVSVLRTDGTLPAEPGWESWLSPLGWSQQMRPFADDRWWPVIPLLVLTVALAAIALRIAAQRDLGAGIIPVGRGRAHAGPLLGSVEALTWRLHRGQLIGWTVGMLAVGAAFGGMGSAIDSLAGNEGTREMLERLGGSGSNLLDIFFGAEFSVMGMATAALGISIVNTACSEELSGRAEYLLAGPVRRLRWYASHLTVAVIATFVATAALGLGVSLTAGQQLIGPALGALPAVWVLTAIAALAGAISAQWSAVGWVALALCVVMMVADVLRLPDWVSKLSPFTHVATQPGSPLITGTTVALIAIAAAGLLAAAFSESRRDLAA</sequence>